<dbReference type="EMBL" id="CP031264">
    <property type="protein sequence ID" value="AXI81019.1"/>
    <property type="molecule type" value="Genomic_DNA"/>
</dbReference>
<reference evidence="3" key="1">
    <citation type="submission" date="2018-07" db="EMBL/GenBank/DDBJ databases">
        <title>Streptacidiphilus bronchialis DSM 106435 chromosome.</title>
        <authorList>
            <person name="Batra D."/>
            <person name="Gulvik C.A."/>
        </authorList>
    </citation>
    <scope>NUCLEOTIDE SEQUENCE [LARGE SCALE GENOMIC DNA]</scope>
    <source>
        <strain evidence="3">DSM 106435</strain>
    </source>
</reference>
<accession>A0A345T4W4</accession>
<dbReference type="KEGG" id="stri:C7M71_030200"/>
<dbReference type="InterPro" id="IPR036928">
    <property type="entry name" value="AS_sf"/>
</dbReference>
<sequence length="475" mass="49997">MGDKPLHELSVAEVGAALRDGSLTSVRLTAHTLERIAAIDPLIDSLVAVTAERALSDAERADDELGRGADRGPLHGIPYTLKDIIDSAGIPTTSNSRLMLGHVPQQDAHVEERLRAGGAVLVGKANLAEFAFGGPGFDLPTPPSRNPWNPEHFTGGSSAGSGAGVAAGLVRVSIGSDTGGSIRSPAANCGAVGLKPTYGLVSRRGVYPLSYTLDHVGPLTGNVRDAALALQVISGHDPLDPSSVERPREDYTADLDKGVEGLRIGYAREFFTASKGVSDEVVATIDAAAALLSSLGAVVEEVRMPDFELMKACGRVILQAEGYAIHEHSLRERPQDYGRYTYQRLTGGAALTAADYIQATRVRHELTRQLNTGLFGRYDALITTVALAPPAPFTDFPHHWPPPGPAVAVQTAPFNVTGHPALVVPAGFSADGLPFGLQIIGRHFDERSVLRIGQTFESAAGASERRPALGTQVGT</sequence>
<dbReference type="PANTHER" id="PTHR11895">
    <property type="entry name" value="TRANSAMIDASE"/>
    <property type="match status" value="1"/>
</dbReference>
<protein>
    <submittedName>
        <fullName evidence="2">Amidase</fullName>
    </submittedName>
</protein>
<name>A0A345T4W4_9ACTN</name>
<dbReference type="Proteomes" id="UP000249340">
    <property type="component" value="Chromosome"/>
</dbReference>
<evidence type="ECO:0000313" key="2">
    <source>
        <dbReference type="EMBL" id="AXI81019.1"/>
    </source>
</evidence>
<organism evidence="2 3">
    <name type="scientific">Peterkaempfera bronchialis</name>
    <dbReference type="NCBI Taxonomy" id="2126346"/>
    <lineage>
        <taxon>Bacteria</taxon>
        <taxon>Bacillati</taxon>
        <taxon>Actinomycetota</taxon>
        <taxon>Actinomycetes</taxon>
        <taxon>Kitasatosporales</taxon>
        <taxon>Streptomycetaceae</taxon>
        <taxon>Peterkaempfera</taxon>
    </lineage>
</organism>
<dbReference type="InterPro" id="IPR000120">
    <property type="entry name" value="Amidase"/>
</dbReference>
<dbReference type="AlphaFoldDB" id="A0A345T4W4"/>
<evidence type="ECO:0000259" key="1">
    <source>
        <dbReference type="Pfam" id="PF01425"/>
    </source>
</evidence>
<dbReference type="RefSeq" id="WP_111488890.1">
    <property type="nucleotide sequence ID" value="NZ_CP031264.1"/>
</dbReference>
<dbReference type="Gene3D" id="3.90.1300.10">
    <property type="entry name" value="Amidase signature (AS) domain"/>
    <property type="match status" value="1"/>
</dbReference>
<keyword evidence="3" id="KW-1185">Reference proteome</keyword>
<evidence type="ECO:0000313" key="3">
    <source>
        <dbReference type="Proteomes" id="UP000249340"/>
    </source>
</evidence>
<dbReference type="InterPro" id="IPR023631">
    <property type="entry name" value="Amidase_dom"/>
</dbReference>
<dbReference type="SUPFAM" id="SSF75304">
    <property type="entry name" value="Amidase signature (AS) enzymes"/>
    <property type="match status" value="1"/>
</dbReference>
<dbReference type="GO" id="GO:0003824">
    <property type="term" value="F:catalytic activity"/>
    <property type="evidence" value="ECO:0007669"/>
    <property type="project" value="InterPro"/>
</dbReference>
<dbReference type="Pfam" id="PF01425">
    <property type="entry name" value="Amidase"/>
    <property type="match status" value="1"/>
</dbReference>
<dbReference type="OrthoDB" id="9811471at2"/>
<proteinExistence type="predicted"/>
<feature type="domain" description="Amidase" evidence="1">
    <location>
        <begin position="28"/>
        <end position="450"/>
    </location>
</feature>
<gene>
    <name evidence="2" type="ORF">C7M71_030200</name>
</gene>
<dbReference type="PANTHER" id="PTHR11895:SF176">
    <property type="entry name" value="AMIDASE AMID-RELATED"/>
    <property type="match status" value="1"/>
</dbReference>